<feature type="region of interest" description="Disordered" evidence="1">
    <location>
        <begin position="120"/>
        <end position="151"/>
    </location>
</feature>
<dbReference type="Pfam" id="PF01370">
    <property type="entry name" value="Epimerase"/>
    <property type="match status" value="1"/>
</dbReference>
<dbReference type="PANTHER" id="PTHR48079">
    <property type="entry name" value="PROTEIN YEEZ"/>
    <property type="match status" value="1"/>
</dbReference>
<dbReference type="RefSeq" id="WP_232570618.1">
    <property type="nucleotide sequence ID" value="NZ_CP089466.1"/>
</dbReference>
<organism evidence="3 4">
    <name type="scientific">Halobacterium litoreum</name>
    <dbReference type="NCBI Taxonomy" id="2039234"/>
    <lineage>
        <taxon>Archaea</taxon>
        <taxon>Methanobacteriati</taxon>
        <taxon>Methanobacteriota</taxon>
        <taxon>Stenosarchaea group</taxon>
        <taxon>Halobacteria</taxon>
        <taxon>Halobacteriales</taxon>
        <taxon>Halobacteriaceae</taxon>
        <taxon>Halobacterium</taxon>
    </lineage>
</organism>
<feature type="domain" description="NAD-dependent epimerase/dehydratase" evidence="2">
    <location>
        <begin position="3"/>
        <end position="216"/>
    </location>
</feature>
<dbReference type="EMBL" id="JBHRWN010000002">
    <property type="protein sequence ID" value="MFC3478269.1"/>
    <property type="molecule type" value="Genomic_DNA"/>
</dbReference>
<proteinExistence type="predicted"/>
<dbReference type="Proteomes" id="UP001595660">
    <property type="component" value="Unassembled WGS sequence"/>
</dbReference>
<dbReference type="InterPro" id="IPR036291">
    <property type="entry name" value="NAD(P)-bd_dom_sf"/>
</dbReference>
<evidence type="ECO:0000313" key="4">
    <source>
        <dbReference type="Proteomes" id="UP001595660"/>
    </source>
</evidence>
<keyword evidence="4" id="KW-1185">Reference proteome</keyword>
<dbReference type="PANTHER" id="PTHR48079:SF6">
    <property type="entry name" value="NAD(P)-BINDING DOMAIN-CONTAINING PROTEIN-RELATED"/>
    <property type="match status" value="1"/>
</dbReference>
<name>A0ABD5NGX8_9EURY</name>
<gene>
    <name evidence="3" type="ORF">ACFOKC_11115</name>
</gene>
<evidence type="ECO:0000256" key="1">
    <source>
        <dbReference type="SAM" id="MobiDB-lite"/>
    </source>
</evidence>
<protein>
    <submittedName>
        <fullName evidence="3">NAD-dependent epimerase/dehydratase family protein</fullName>
    </submittedName>
</protein>
<dbReference type="SUPFAM" id="SSF51735">
    <property type="entry name" value="NAD(P)-binding Rossmann-fold domains"/>
    <property type="match status" value="1"/>
</dbReference>
<evidence type="ECO:0000313" key="3">
    <source>
        <dbReference type="EMBL" id="MFC3478269.1"/>
    </source>
</evidence>
<dbReference type="Gene3D" id="3.40.50.720">
    <property type="entry name" value="NAD(P)-binding Rossmann-like Domain"/>
    <property type="match status" value="1"/>
</dbReference>
<dbReference type="InterPro" id="IPR001509">
    <property type="entry name" value="Epimerase_deHydtase"/>
</dbReference>
<feature type="compositionally biased region" description="Basic and acidic residues" evidence="1">
    <location>
        <begin position="122"/>
        <end position="131"/>
    </location>
</feature>
<dbReference type="AlphaFoldDB" id="A0ABD5NGX8"/>
<accession>A0ABD5NGX8</accession>
<reference evidence="3 4" key="1">
    <citation type="journal article" date="2019" name="Int. J. Syst. Evol. Microbiol.">
        <title>The Global Catalogue of Microorganisms (GCM) 10K type strain sequencing project: providing services to taxonomists for standard genome sequencing and annotation.</title>
        <authorList>
            <consortium name="The Broad Institute Genomics Platform"/>
            <consortium name="The Broad Institute Genome Sequencing Center for Infectious Disease"/>
            <person name="Wu L."/>
            <person name="Ma J."/>
        </authorList>
    </citation>
    <scope>NUCLEOTIDE SEQUENCE [LARGE SCALE GENOMIC DNA]</scope>
    <source>
        <strain evidence="3 4">CGMCC 1.12562</strain>
    </source>
</reference>
<dbReference type="InterPro" id="IPR051783">
    <property type="entry name" value="NAD(P)-dependent_oxidoreduct"/>
</dbReference>
<dbReference type="GeneID" id="69118724"/>
<sequence length="323" mass="34310">MRVFVAGATGVLGRRLVERLADGGHDVTGLTRDATGDATVESRGATAVRGDVTDEAVAAAVGDADCVVHAATAVPTGKASASDWERDAEVRREGARHLASAAAECGARYVGQSVTWVARPDGGGRFDEDSPRNPTRATQGSADAERLAREHHPNPVILRGGWFYGPESAHTRQFGEQLLAGRLPALGTGFLGRESATLSYCHTVDAARAFAAAVEGDATGTYHVVDDRPAPFGDFVRAFAAELDAPTPRRLPGWILRPVLGTDAVGMLTTDAVTGNDRFREAFDWEPLYPTHEAGLEQVVERWRADGVVVPTDGGWQWNDGGE</sequence>
<evidence type="ECO:0000259" key="2">
    <source>
        <dbReference type="Pfam" id="PF01370"/>
    </source>
</evidence>
<feature type="compositionally biased region" description="Polar residues" evidence="1">
    <location>
        <begin position="132"/>
        <end position="141"/>
    </location>
</feature>
<comment type="caution">
    <text evidence="3">The sequence shown here is derived from an EMBL/GenBank/DDBJ whole genome shotgun (WGS) entry which is preliminary data.</text>
</comment>